<dbReference type="InterPro" id="IPR000529">
    <property type="entry name" value="Ribosomal_bS6"/>
</dbReference>
<reference evidence="4 5" key="1">
    <citation type="journal article" date="2016" name="Nat. Commun.">
        <title>Thousands of microbial genomes shed light on interconnected biogeochemical processes in an aquifer system.</title>
        <authorList>
            <person name="Anantharaman K."/>
            <person name="Brown C.T."/>
            <person name="Hug L.A."/>
            <person name="Sharon I."/>
            <person name="Castelle C.J."/>
            <person name="Probst A.J."/>
            <person name="Thomas B.C."/>
            <person name="Singh A."/>
            <person name="Wilkins M.J."/>
            <person name="Karaoz U."/>
            <person name="Brodie E.L."/>
            <person name="Williams K.H."/>
            <person name="Hubbard S.S."/>
            <person name="Banfield J.F."/>
        </authorList>
    </citation>
    <scope>NUCLEOTIDE SEQUENCE [LARGE SCALE GENOMIC DNA]</scope>
</reference>
<sequence>MQKYELTVVLDGKATPAKKKGVRASVEKFITSLKGKVGTVEEWGEKPLSYKIGKSESGNFLYFPLELGPESTKALSTKLSQEEEIIRYLLLRKD</sequence>
<dbReference type="PANTHER" id="PTHR21011">
    <property type="entry name" value="MITOCHONDRIAL 28S RIBOSOMAL PROTEIN S6"/>
    <property type="match status" value="1"/>
</dbReference>
<gene>
    <name evidence="3" type="primary">rpsF</name>
    <name evidence="4" type="ORF">A2115_02600</name>
</gene>
<dbReference type="GO" id="GO:0006412">
    <property type="term" value="P:translation"/>
    <property type="evidence" value="ECO:0007669"/>
    <property type="project" value="UniProtKB-UniRule"/>
</dbReference>
<keyword evidence="3 4" id="KW-0689">Ribosomal protein</keyword>
<evidence type="ECO:0000256" key="2">
    <source>
        <dbReference type="ARBA" id="ARBA00035294"/>
    </source>
</evidence>
<dbReference type="GO" id="GO:0003735">
    <property type="term" value="F:structural constituent of ribosome"/>
    <property type="evidence" value="ECO:0007669"/>
    <property type="project" value="InterPro"/>
</dbReference>
<dbReference type="GO" id="GO:0070181">
    <property type="term" value="F:small ribosomal subunit rRNA binding"/>
    <property type="evidence" value="ECO:0007669"/>
    <property type="project" value="TreeGrafter"/>
</dbReference>
<dbReference type="Gene3D" id="3.30.70.60">
    <property type="match status" value="1"/>
</dbReference>
<evidence type="ECO:0000256" key="3">
    <source>
        <dbReference type="HAMAP-Rule" id="MF_00360"/>
    </source>
</evidence>
<dbReference type="InterPro" id="IPR020814">
    <property type="entry name" value="Ribosomal_S6_plastid/chlpt"/>
</dbReference>
<accession>A0A1F7WGZ9</accession>
<dbReference type="GO" id="GO:0005840">
    <property type="term" value="C:ribosome"/>
    <property type="evidence" value="ECO:0007669"/>
    <property type="project" value="UniProtKB-KW"/>
</dbReference>
<keyword evidence="3" id="KW-0687">Ribonucleoprotein</keyword>
<dbReference type="Proteomes" id="UP000176198">
    <property type="component" value="Unassembled WGS sequence"/>
</dbReference>
<comment type="function">
    <text evidence="3">Binds together with bS18 to 16S ribosomal RNA.</text>
</comment>
<organism evidence="4 5">
    <name type="scientific">Candidatus Woesebacteria bacterium GWA1_41_8</name>
    <dbReference type="NCBI Taxonomy" id="1802471"/>
    <lineage>
        <taxon>Bacteria</taxon>
        <taxon>Candidatus Woeseibacteriota</taxon>
    </lineage>
</organism>
<dbReference type="CDD" id="cd00473">
    <property type="entry name" value="bS6"/>
    <property type="match status" value="1"/>
</dbReference>
<dbReference type="Pfam" id="PF01250">
    <property type="entry name" value="Ribosomal_S6"/>
    <property type="match status" value="1"/>
</dbReference>
<dbReference type="SUPFAM" id="SSF54995">
    <property type="entry name" value="Ribosomal protein S6"/>
    <property type="match status" value="1"/>
</dbReference>
<dbReference type="STRING" id="1802471.A2115_02600"/>
<dbReference type="InterPro" id="IPR035980">
    <property type="entry name" value="Ribosomal_bS6_sf"/>
</dbReference>
<dbReference type="GO" id="GO:1990904">
    <property type="term" value="C:ribonucleoprotein complex"/>
    <property type="evidence" value="ECO:0007669"/>
    <property type="project" value="UniProtKB-KW"/>
</dbReference>
<dbReference type="PANTHER" id="PTHR21011:SF1">
    <property type="entry name" value="SMALL RIBOSOMAL SUBUNIT PROTEIN BS6M"/>
    <property type="match status" value="1"/>
</dbReference>
<evidence type="ECO:0000256" key="1">
    <source>
        <dbReference type="ARBA" id="ARBA00009512"/>
    </source>
</evidence>
<dbReference type="AlphaFoldDB" id="A0A1F7WGZ9"/>
<dbReference type="HAMAP" id="MF_00360">
    <property type="entry name" value="Ribosomal_bS6"/>
    <property type="match status" value="1"/>
</dbReference>
<comment type="caution">
    <text evidence="4">The sequence shown here is derived from an EMBL/GenBank/DDBJ whole genome shotgun (WGS) entry which is preliminary data.</text>
</comment>
<proteinExistence type="inferred from homology"/>
<keyword evidence="3" id="KW-0699">rRNA-binding</keyword>
<evidence type="ECO:0000313" key="4">
    <source>
        <dbReference type="EMBL" id="OGM02050.1"/>
    </source>
</evidence>
<keyword evidence="3" id="KW-0694">RNA-binding</keyword>
<name>A0A1F7WGZ9_9BACT</name>
<dbReference type="GO" id="GO:0005737">
    <property type="term" value="C:cytoplasm"/>
    <property type="evidence" value="ECO:0007669"/>
    <property type="project" value="UniProtKB-ARBA"/>
</dbReference>
<dbReference type="NCBIfam" id="TIGR00166">
    <property type="entry name" value="S6"/>
    <property type="match status" value="1"/>
</dbReference>
<comment type="similarity">
    <text evidence="1 3">Belongs to the bacterial ribosomal protein bS6 family.</text>
</comment>
<dbReference type="InterPro" id="IPR014717">
    <property type="entry name" value="Transl_elong_EF1B/ribsomal_bS6"/>
</dbReference>
<protein>
    <recommendedName>
        <fullName evidence="2 3">Small ribosomal subunit protein bS6</fullName>
    </recommendedName>
</protein>
<evidence type="ECO:0000313" key="5">
    <source>
        <dbReference type="Proteomes" id="UP000176198"/>
    </source>
</evidence>
<dbReference type="EMBL" id="MGFJ01000032">
    <property type="protein sequence ID" value="OGM02050.1"/>
    <property type="molecule type" value="Genomic_DNA"/>
</dbReference>